<dbReference type="AlphaFoldDB" id="A0A9P8IGS7"/>
<dbReference type="Proteomes" id="UP000750711">
    <property type="component" value="Unassembled WGS sequence"/>
</dbReference>
<organism evidence="2 3">
    <name type="scientific">Trichoglossum hirsutum</name>
    <dbReference type="NCBI Taxonomy" id="265104"/>
    <lineage>
        <taxon>Eukaryota</taxon>
        <taxon>Fungi</taxon>
        <taxon>Dikarya</taxon>
        <taxon>Ascomycota</taxon>
        <taxon>Pezizomycotina</taxon>
        <taxon>Geoglossomycetes</taxon>
        <taxon>Geoglossales</taxon>
        <taxon>Geoglossaceae</taxon>
        <taxon>Trichoglossum</taxon>
    </lineage>
</organism>
<comment type="caution">
    <text evidence="2">The sequence shown here is derived from an EMBL/GenBank/DDBJ whole genome shotgun (WGS) entry which is preliminary data.</text>
</comment>
<protein>
    <submittedName>
        <fullName evidence="2">Uncharacterized protein</fullName>
    </submittedName>
</protein>
<sequence length="64" mass="7520">MSFQEECQPRNDASDDEDRCVCAKLILFALDQGRLMEEVRPQTGHVEKTSDRDYEVEERYAIRP</sequence>
<keyword evidence="3" id="KW-1185">Reference proteome</keyword>
<reference evidence="2" key="1">
    <citation type="submission" date="2021-03" db="EMBL/GenBank/DDBJ databases">
        <title>Comparative genomics and phylogenomic investigation of the class Geoglossomycetes provide insights into ecological specialization and systematics.</title>
        <authorList>
            <person name="Melie T."/>
            <person name="Pirro S."/>
            <person name="Miller A.N."/>
            <person name="Quandt A."/>
        </authorList>
    </citation>
    <scope>NUCLEOTIDE SEQUENCE</scope>
    <source>
        <strain evidence="2">CAQ_001_2017</strain>
    </source>
</reference>
<gene>
    <name evidence="2" type="ORF">GP486_008420</name>
</gene>
<feature type="region of interest" description="Disordered" evidence="1">
    <location>
        <begin position="42"/>
        <end position="64"/>
    </location>
</feature>
<accession>A0A9P8IGS7</accession>
<evidence type="ECO:0000256" key="1">
    <source>
        <dbReference type="SAM" id="MobiDB-lite"/>
    </source>
</evidence>
<proteinExistence type="predicted"/>
<evidence type="ECO:0000313" key="2">
    <source>
        <dbReference type="EMBL" id="KAH0547616.1"/>
    </source>
</evidence>
<dbReference type="EMBL" id="JAGHQM010003226">
    <property type="protein sequence ID" value="KAH0547616.1"/>
    <property type="molecule type" value="Genomic_DNA"/>
</dbReference>
<name>A0A9P8IGS7_9PEZI</name>
<evidence type="ECO:0000313" key="3">
    <source>
        <dbReference type="Proteomes" id="UP000750711"/>
    </source>
</evidence>